<evidence type="ECO:0000256" key="8">
    <source>
        <dbReference type="ARBA" id="ARBA00023136"/>
    </source>
</evidence>
<evidence type="ECO:0000256" key="4">
    <source>
        <dbReference type="ARBA" id="ARBA00022519"/>
    </source>
</evidence>
<keyword evidence="13" id="KW-1185">Reference proteome</keyword>
<evidence type="ECO:0000256" key="6">
    <source>
        <dbReference type="ARBA" id="ARBA00022692"/>
    </source>
</evidence>
<comment type="caution">
    <text evidence="12">The sequence shown here is derived from an EMBL/GenBank/DDBJ whole genome shotgun (WGS) entry which is preliminary data.</text>
</comment>
<evidence type="ECO:0000313" key="13">
    <source>
        <dbReference type="Proteomes" id="UP000578449"/>
    </source>
</evidence>
<dbReference type="InterPro" id="IPR001851">
    <property type="entry name" value="ABC_transp_permease"/>
</dbReference>
<evidence type="ECO:0000313" key="12">
    <source>
        <dbReference type="EMBL" id="MBB5139173.1"/>
    </source>
</evidence>
<feature type="transmembrane region" description="Helical" evidence="11">
    <location>
        <begin position="274"/>
        <end position="300"/>
    </location>
</feature>
<gene>
    <name evidence="12" type="ORF">HNP84_008936</name>
</gene>
<feature type="transmembrane region" description="Helical" evidence="11">
    <location>
        <begin position="58"/>
        <end position="77"/>
    </location>
</feature>
<dbReference type="EMBL" id="JACHGN010000028">
    <property type="protein sequence ID" value="MBB5139173.1"/>
    <property type="molecule type" value="Genomic_DNA"/>
</dbReference>
<evidence type="ECO:0000256" key="5">
    <source>
        <dbReference type="ARBA" id="ARBA00022597"/>
    </source>
</evidence>
<evidence type="ECO:0000256" key="1">
    <source>
        <dbReference type="ARBA" id="ARBA00004651"/>
    </source>
</evidence>
<dbReference type="RefSeq" id="WP_185056020.1">
    <property type="nucleotide sequence ID" value="NZ_BAABIX010000026.1"/>
</dbReference>
<proteinExistence type="predicted"/>
<dbReference type="CDD" id="cd06579">
    <property type="entry name" value="TM_PBP1_transp_AraH_like"/>
    <property type="match status" value="1"/>
</dbReference>
<evidence type="ECO:0000256" key="2">
    <source>
        <dbReference type="ARBA" id="ARBA00022448"/>
    </source>
</evidence>
<comment type="function">
    <text evidence="9">Part of the binding-protein-dependent transport system for D-xylose. Probably responsible for the translocation of the substrate across the membrane.</text>
</comment>
<evidence type="ECO:0000256" key="11">
    <source>
        <dbReference type="SAM" id="Phobius"/>
    </source>
</evidence>
<dbReference type="GO" id="GO:0005886">
    <property type="term" value="C:plasma membrane"/>
    <property type="evidence" value="ECO:0007669"/>
    <property type="project" value="UniProtKB-SubCell"/>
</dbReference>
<dbReference type="Proteomes" id="UP000578449">
    <property type="component" value="Unassembled WGS sequence"/>
</dbReference>
<comment type="subcellular location">
    <subcellularLocation>
        <location evidence="1">Cell membrane</location>
        <topology evidence="1">Multi-pass membrane protein</topology>
    </subcellularLocation>
</comment>
<evidence type="ECO:0000256" key="9">
    <source>
        <dbReference type="ARBA" id="ARBA00035611"/>
    </source>
</evidence>
<dbReference type="Pfam" id="PF02653">
    <property type="entry name" value="BPD_transp_2"/>
    <property type="match status" value="1"/>
</dbReference>
<feature type="transmembrane region" description="Helical" evidence="11">
    <location>
        <begin position="234"/>
        <end position="253"/>
    </location>
</feature>
<evidence type="ECO:0000256" key="10">
    <source>
        <dbReference type="ARBA" id="ARBA00035686"/>
    </source>
</evidence>
<keyword evidence="5 12" id="KW-0762">Sugar transport</keyword>
<protein>
    <recommendedName>
        <fullName evidence="10">Xylose transport system permease protein XylH</fullName>
    </recommendedName>
</protein>
<sequence length="348" mass="36604">MTTASTVKAADERVRSIGLVRRLLLKPELGAVIGAVVIFVFFSLLSEVFRSPSGVANWLDPAATIGIMAVPVALLMIGGHFDLSAGVAIGTAGITTTILTTQYNMVLWVAMAVSLLVCLGIGFLNGYLVVRTGLPSFIITLSTFLGLQGLNVGVTKLITDQVQVQGLADEPFYDGAHAVFAGTISIGGQDFQIAILWWILITALGSWVLLRTRFGNWVFAIGGDLGASRNVGVPAARTTITLFMAVSAAAWFVGNTQAIRLGSIQAVAGFGQELIFIVAAVIGGCLLTGGFGSVIGASVGALIFGMTSQGIVYAGWDSDWFKFFLGAMLLLAVLANRFVRRYAEESGK</sequence>
<name>A0A840PME0_9ACTN</name>
<feature type="transmembrane region" description="Helical" evidence="11">
    <location>
        <begin position="195"/>
        <end position="214"/>
    </location>
</feature>
<organism evidence="12 13">
    <name type="scientific">Thermocatellispora tengchongensis</name>
    <dbReference type="NCBI Taxonomy" id="1073253"/>
    <lineage>
        <taxon>Bacteria</taxon>
        <taxon>Bacillati</taxon>
        <taxon>Actinomycetota</taxon>
        <taxon>Actinomycetes</taxon>
        <taxon>Streptosporangiales</taxon>
        <taxon>Streptosporangiaceae</taxon>
        <taxon>Thermocatellispora</taxon>
    </lineage>
</organism>
<keyword evidence="6 11" id="KW-0812">Transmembrane</keyword>
<keyword evidence="3" id="KW-1003">Cell membrane</keyword>
<feature type="transmembrane region" description="Helical" evidence="11">
    <location>
        <begin position="106"/>
        <end position="128"/>
    </location>
</feature>
<keyword evidence="7 11" id="KW-1133">Transmembrane helix</keyword>
<feature type="transmembrane region" description="Helical" evidence="11">
    <location>
        <begin position="320"/>
        <end position="339"/>
    </location>
</feature>
<accession>A0A840PME0</accession>
<evidence type="ECO:0000256" key="3">
    <source>
        <dbReference type="ARBA" id="ARBA00022475"/>
    </source>
</evidence>
<keyword evidence="8 11" id="KW-0472">Membrane</keyword>
<feature type="transmembrane region" description="Helical" evidence="11">
    <location>
        <begin position="29"/>
        <end position="46"/>
    </location>
</feature>
<dbReference type="PANTHER" id="PTHR32196">
    <property type="entry name" value="ABC TRANSPORTER PERMEASE PROTEIN YPHD-RELATED-RELATED"/>
    <property type="match status" value="1"/>
</dbReference>
<feature type="transmembrane region" description="Helical" evidence="11">
    <location>
        <begin position="134"/>
        <end position="154"/>
    </location>
</feature>
<dbReference type="GO" id="GO:0022857">
    <property type="term" value="F:transmembrane transporter activity"/>
    <property type="evidence" value="ECO:0007669"/>
    <property type="project" value="InterPro"/>
</dbReference>
<keyword evidence="4" id="KW-0997">Cell inner membrane</keyword>
<dbReference type="PANTHER" id="PTHR32196:SF32">
    <property type="entry name" value="XYLOSE TRANSPORT SYSTEM PERMEASE PROTEIN XYLH"/>
    <property type="match status" value="1"/>
</dbReference>
<keyword evidence="2" id="KW-0813">Transport</keyword>
<evidence type="ECO:0000256" key="7">
    <source>
        <dbReference type="ARBA" id="ARBA00022989"/>
    </source>
</evidence>
<dbReference type="AlphaFoldDB" id="A0A840PME0"/>
<reference evidence="12 13" key="1">
    <citation type="submission" date="2020-08" db="EMBL/GenBank/DDBJ databases">
        <title>Genomic Encyclopedia of Type Strains, Phase IV (KMG-IV): sequencing the most valuable type-strain genomes for metagenomic binning, comparative biology and taxonomic classification.</title>
        <authorList>
            <person name="Goeker M."/>
        </authorList>
    </citation>
    <scope>NUCLEOTIDE SEQUENCE [LARGE SCALE GENOMIC DNA]</scope>
    <source>
        <strain evidence="12 13">DSM 45615</strain>
    </source>
</reference>